<dbReference type="HAMAP" id="MF_00925">
    <property type="entry name" value="OM_assembly_BamE"/>
    <property type="match status" value="1"/>
</dbReference>
<dbReference type="PANTHER" id="PTHR37482:SF1">
    <property type="entry name" value="OUTER MEMBRANE PROTEIN ASSEMBLY FACTOR BAME"/>
    <property type="match status" value="1"/>
</dbReference>
<keyword evidence="6" id="KW-0812">Transmembrane</keyword>
<dbReference type="Gene3D" id="3.30.1450.10">
    <property type="match status" value="1"/>
</dbReference>
<organism evidence="8 9">
    <name type="scientific">Halomonas cibimaris</name>
    <dbReference type="NCBI Taxonomy" id="657012"/>
    <lineage>
        <taxon>Bacteria</taxon>
        <taxon>Pseudomonadati</taxon>
        <taxon>Pseudomonadota</taxon>
        <taxon>Gammaproteobacteria</taxon>
        <taxon>Oceanospirillales</taxon>
        <taxon>Halomonadaceae</taxon>
        <taxon>Halomonas</taxon>
    </lineage>
</organism>
<proteinExistence type="inferred from homology"/>
<feature type="transmembrane region" description="Helical" evidence="6">
    <location>
        <begin position="20"/>
        <end position="39"/>
    </location>
</feature>
<feature type="region of interest" description="Disordered" evidence="5">
    <location>
        <begin position="132"/>
        <end position="164"/>
    </location>
</feature>
<comment type="subcellular location">
    <subcellularLocation>
        <location evidence="4">Cell outer membrane</location>
    </subcellularLocation>
</comment>
<evidence type="ECO:0000313" key="9">
    <source>
        <dbReference type="Proteomes" id="UP001500133"/>
    </source>
</evidence>
<comment type="caution">
    <text evidence="8">The sequence shown here is derived from an EMBL/GenBank/DDBJ whole genome shotgun (WGS) entry which is preliminary data.</text>
</comment>
<dbReference type="PANTHER" id="PTHR37482">
    <property type="entry name" value="OUTER MEMBRANE PROTEIN ASSEMBLY FACTOR BAME"/>
    <property type="match status" value="1"/>
</dbReference>
<sequence>MIDQNHDSEEQAQMQKLTRIIAFSLTLASVSGCSSLGIYKRDIPQGNLVTQEMVQQLHSGMSQRQVTRIMGSPLLKAPFDAREWDYVFQLDKAYGDVETRRVTLTFNDAGQLINMEKDGAIADDLPLNVNTTPGAANKVDPLNTLPKESTQVPTPDAGPASAPR</sequence>
<keyword evidence="6" id="KW-1133">Transmembrane helix</keyword>
<dbReference type="InterPro" id="IPR026592">
    <property type="entry name" value="BamE"/>
</dbReference>
<accession>A0ABP7L9Q6</accession>
<evidence type="ECO:0000256" key="6">
    <source>
        <dbReference type="SAM" id="Phobius"/>
    </source>
</evidence>
<dbReference type="Pfam" id="PF04355">
    <property type="entry name" value="BamE"/>
    <property type="match status" value="1"/>
</dbReference>
<keyword evidence="2 4" id="KW-0472">Membrane</keyword>
<dbReference type="InterPro" id="IPR007450">
    <property type="entry name" value="BamE_dom"/>
</dbReference>
<evidence type="ECO:0000256" key="2">
    <source>
        <dbReference type="ARBA" id="ARBA00023136"/>
    </source>
</evidence>
<evidence type="ECO:0000259" key="7">
    <source>
        <dbReference type="Pfam" id="PF04355"/>
    </source>
</evidence>
<protein>
    <recommendedName>
        <fullName evidence="4">Outer membrane protein assembly factor BamE</fullName>
    </recommendedName>
</protein>
<reference evidence="9" key="1">
    <citation type="journal article" date="2019" name="Int. J. Syst. Evol. Microbiol.">
        <title>The Global Catalogue of Microorganisms (GCM) 10K type strain sequencing project: providing services to taxonomists for standard genome sequencing and annotation.</title>
        <authorList>
            <consortium name="The Broad Institute Genomics Platform"/>
            <consortium name="The Broad Institute Genome Sequencing Center for Infectious Disease"/>
            <person name="Wu L."/>
            <person name="Ma J."/>
        </authorList>
    </citation>
    <scope>NUCLEOTIDE SEQUENCE [LARGE SCALE GENOMIC DNA]</scope>
    <source>
        <strain evidence="9">JCM 16914</strain>
    </source>
</reference>
<comment type="similarity">
    <text evidence="4">Belongs to the BamE family.</text>
</comment>
<name>A0ABP7L9Q6_9GAMM</name>
<evidence type="ECO:0000313" key="8">
    <source>
        <dbReference type="EMBL" id="GAA3895549.1"/>
    </source>
</evidence>
<evidence type="ECO:0000256" key="3">
    <source>
        <dbReference type="ARBA" id="ARBA00023237"/>
    </source>
</evidence>
<evidence type="ECO:0000256" key="5">
    <source>
        <dbReference type="SAM" id="MobiDB-lite"/>
    </source>
</evidence>
<gene>
    <name evidence="4" type="primary">bamE</name>
    <name evidence="8" type="ORF">GCM10022228_03190</name>
</gene>
<dbReference type="Proteomes" id="UP001500133">
    <property type="component" value="Unassembled WGS sequence"/>
</dbReference>
<dbReference type="EMBL" id="BAAAZT010000014">
    <property type="protein sequence ID" value="GAA3895549.1"/>
    <property type="molecule type" value="Genomic_DNA"/>
</dbReference>
<keyword evidence="3 4" id="KW-0998">Cell outer membrane</keyword>
<evidence type="ECO:0000256" key="1">
    <source>
        <dbReference type="ARBA" id="ARBA00022729"/>
    </source>
</evidence>
<keyword evidence="9" id="KW-1185">Reference proteome</keyword>
<keyword evidence="1 4" id="KW-0732">Signal</keyword>
<feature type="domain" description="Outer membrane protein assembly factor BamE" evidence="7">
    <location>
        <begin position="46"/>
        <end position="113"/>
    </location>
</feature>
<evidence type="ECO:0000256" key="4">
    <source>
        <dbReference type="HAMAP-Rule" id="MF_00925"/>
    </source>
</evidence>
<dbReference type="InterPro" id="IPR037873">
    <property type="entry name" value="BamE-like"/>
</dbReference>
<comment type="subunit">
    <text evidence="4">Part of the Bam complex.</text>
</comment>
<comment type="function">
    <text evidence="4">Part of the outer membrane protein assembly complex, which is involved in assembly and insertion of beta-barrel proteins into the outer membrane.</text>
</comment>
<dbReference type="RefSeq" id="WP_344701646.1">
    <property type="nucleotide sequence ID" value="NZ_BAAAZT010000014.1"/>
</dbReference>